<feature type="compositionally biased region" description="Polar residues" evidence="4">
    <location>
        <begin position="48"/>
        <end position="64"/>
    </location>
</feature>
<dbReference type="Proteomes" id="UP000436989">
    <property type="component" value="Unassembled WGS sequence"/>
</dbReference>
<comment type="caution">
    <text evidence="6">The sequence shown here is derived from an EMBL/GenBank/DDBJ whole genome shotgun (WGS) entry which is preliminary data.</text>
</comment>
<dbReference type="AlphaFoldDB" id="A0A6N8GKX1"/>
<dbReference type="InterPro" id="IPR025997">
    <property type="entry name" value="SBP_2_dom"/>
</dbReference>
<dbReference type="PANTHER" id="PTHR46847">
    <property type="entry name" value="D-ALLOSE-BINDING PERIPLASMIC PROTEIN-RELATED"/>
    <property type="match status" value="1"/>
</dbReference>
<name>A0A6N8GKX1_9MICC</name>
<feature type="region of interest" description="Disordered" evidence="4">
    <location>
        <begin position="28"/>
        <end position="64"/>
    </location>
</feature>
<comment type="similarity">
    <text evidence="2">Belongs to the bacterial solute-binding protein 2 family.</text>
</comment>
<dbReference type="RefSeq" id="WP_156268571.1">
    <property type="nucleotide sequence ID" value="NZ_WOGU01000005.1"/>
</dbReference>
<comment type="subcellular location">
    <subcellularLocation>
        <location evidence="1">Cell envelope</location>
    </subcellularLocation>
</comment>
<sequence>MARTHILRTTAVLAAATTIAVTGCTKSAEEASGGSGGAATSEEASQVIERTSSETCTNPSPSDMQLSEMKVGFSQSENEQNPFRATETESVRAAVEENAQELVYTNANSDQAKQLSDIRSMINQGVDALIVAPISATGLQSAFDAANEAGIPVVTIDRQTEGTPCEDYLTFLGSDFREQGVRAAEAMVEAIDGEGRIAEIQGAPGSDVATLRTEGFESVISENPDMQIVAQQPGNWSTSEAQQVMSQLLISNPDINGVYTHSDTMALGALTAIQNSGKTAGEDIQVVSIDGTRDAVSRVAEGEIHAVVETNPRFGPAAIQMLEDWFAGEEVPQEVIMKDSLYTEDNAQEALDSGKAY</sequence>
<dbReference type="GO" id="GO:0030313">
    <property type="term" value="C:cell envelope"/>
    <property type="evidence" value="ECO:0007669"/>
    <property type="project" value="UniProtKB-SubCell"/>
</dbReference>
<gene>
    <name evidence="6" type="ORF">GMA12_07060</name>
</gene>
<dbReference type="Gene3D" id="3.40.50.2300">
    <property type="match status" value="2"/>
</dbReference>
<accession>A0A6N8GKX1</accession>
<keyword evidence="3" id="KW-0732">Signal</keyword>
<dbReference type="SUPFAM" id="SSF53822">
    <property type="entry name" value="Periplasmic binding protein-like I"/>
    <property type="match status" value="1"/>
</dbReference>
<evidence type="ECO:0000256" key="4">
    <source>
        <dbReference type="SAM" id="MobiDB-lite"/>
    </source>
</evidence>
<feature type="domain" description="Periplasmic binding protein" evidence="5">
    <location>
        <begin position="78"/>
        <end position="329"/>
    </location>
</feature>
<keyword evidence="7" id="KW-1185">Reference proteome</keyword>
<dbReference type="InterPro" id="IPR028082">
    <property type="entry name" value="Peripla_BP_I"/>
</dbReference>
<reference evidence="6 7" key="1">
    <citation type="submission" date="2019-12" db="EMBL/GenBank/DDBJ databases">
        <authorList>
            <person name="Shi Y."/>
        </authorList>
    </citation>
    <scope>NUCLEOTIDE SEQUENCE [LARGE SCALE GENOMIC DNA]</scope>
    <source>
        <strain evidence="6 7">JCM 17929</strain>
    </source>
</reference>
<evidence type="ECO:0000256" key="2">
    <source>
        <dbReference type="ARBA" id="ARBA00007639"/>
    </source>
</evidence>
<dbReference type="PROSITE" id="PS51257">
    <property type="entry name" value="PROKAR_LIPOPROTEIN"/>
    <property type="match status" value="1"/>
</dbReference>
<dbReference type="PANTHER" id="PTHR46847:SF3">
    <property type="entry name" value="GALACTOFURANOSE-BINDING PROTEIN YTFQ"/>
    <property type="match status" value="1"/>
</dbReference>
<proteinExistence type="inferred from homology"/>
<evidence type="ECO:0000313" key="7">
    <source>
        <dbReference type="Proteomes" id="UP000436989"/>
    </source>
</evidence>
<dbReference type="GO" id="GO:0030246">
    <property type="term" value="F:carbohydrate binding"/>
    <property type="evidence" value="ECO:0007669"/>
    <property type="project" value="UniProtKB-ARBA"/>
</dbReference>
<dbReference type="EMBL" id="WOGU01000005">
    <property type="protein sequence ID" value="MUN62900.1"/>
    <property type="molecule type" value="Genomic_DNA"/>
</dbReference>
<evidence type="ECO:0000256" key="3">
    <source>
        <dbReference type="ARBA" id="ARBA00022729"/>
    </source>
</evidence>
<protein>
    <submittedName>
        <fullName evidence="6">Substrate-binding domain-containing protein</fullName>
    </submittedName>
</protein>
<dbReference type="CDD" id="cd06309">
    <property type="entry name" value="PBP1_galactofuranose_YtfQ-like"/>
    <property type="match status" value="1"/>
</dbReference>
<evidence type="ECO:0000259" key="5">
    <source>
        <dbReference type="Pfam" id="PF13407"/>
    </source>
</evidence>
<dbReference type="Pfam" id="PF13407">
    <property type="entry name" value="Peripla_BP_4"/>
    <property type="match status" value="1"/>
</dbReference>
<organism evidence="6 7">
    <name type="scientific">Kocuria sediminis</name>
    <dbReference type="NCBI Taxonomy" id="1038857"/>
    <lineage>
        <taxon>Bacteria</taxon>
        <taxon>Bacillati</taxon>
        <taxon>Actinomycetota</taxon>
        <taxon>Actinomycetes</taxon>
        <taxon>Micrococcales</taxon>
        <taxon>Micrococcaceae</taxon>
        <taxon>Kocuria</taxon>
    </lineage>
</organism>
<evidence type="ECO:0000256" key="1">
    <source>
        <dbReference type="ARBA" id="ARBA00004196"/>
    </source>
</evidence>
<evidence type="ECO:0000313" key="6">
    <source>
        <dbReference type="EMBL" id="MUN62900.1"/>
    </source>
</evidence>